<feature type="chain" id="PRO_5035295379" evidence="2">
    <location>
        <begin position="20"/>
        <end position="276"/>
    </location>
</feature>
<evidence type="ECO:0000313" key="4">
    <source>
        <dbReference type="Proteomes" id="UP000708208"/>
    </source>
</evidence>
<sequence length="276" mass="29330">MSALIQTLVAILGVTAVMGNVVPFPSADAIIVPDSIADASEISHLFPNFTPTYEVLANLTSVPSAPTPSPTEPIIVTSTATAIIPSSVVASTIPTLPAAPVSALTSPLTSPSSPVTPEAAETIQVVQSSVLPPVKETDQPIMDIIQKGLTRLRHAGDRLRKFIEKIEDGIKNGAVSQTIESVKAKIESGKVDLHHLISAYKHQSPMNFEDLIRRISDDTHILLDKLHGRVDVFGAYNKDIPHDASDESAEDHHLTLHPIPQSSVNAKASPTPNSVP</sequence>
<feature type="signal peptide" evidence="2">
    <location>
        <begin position="1"/>
        <end position="19"/>
    </location>
</feature>
<gene>
    <name evidence="3" type="ORF">AFUS01_LOCUS20064</name>
</gene>
<evidence type="ECO:0000256" key="2">
    <source>
        <dbReference type="SAM" id="SignalP"/>
    </source>
</evidence>
<feature type="compositionally biased region" description="Polar residues" evidence="1">
    <location>
        <begin position="260"/>
        <end position="276"/>
    </location>
</feature>
<reference evidence="3" key="1">
    <citation type="submission" date="2021-06" db="EMBL/GenBank/DDBJ databases">
        <authorList>
            <person name="Hodson N. C."/>
            <person name="Mongue J. A."/>
            <person name="Jaron S. K."/>
        </authorList>
    </citation>
    <scope>NUCLEOTIDE SEQUENCE</scope>
</reference>
<dbReference type="Proteomes" id="UP000708208">
    <property type="component" value="Unassembled WGS sequence"/>
</dbReference>
<protein>
    <submittedName>
        <fullName evidence="3">Uncharacterized protein</fullName>
    </submittedName>
</protein>
<evidence type="ECO:0000256" key="1">
    <source>
        <dbReference type="SAM" id="MobiDB-lite"/>
    </source>
</evidence>
<organism evidence="3 4">
    <name type="scientific">Allacma fusca</name>
    <dbReference type="NCBI Taxonomy" id="39272"/>
    <lineage>
        <taxon>Eukaryota</taxon>
        <taxon>Metazoa</taxon>
        <taxon>Ecdysozoa</taxon>
        <taxon>Arthropoda</taxon>
        <taxon>Hexapoda</taxon>
        <taxon>Collembola</taxon>
        <taxon>Symphypleona</taxon>
        <taxon>Sminthuridae</taxon>
        <taxon>Allacma</taxon>
    </lineage>
</organism>
<dbReference type="AlphaFoldDB" id="A0A8J2P9U1"/>
<feature type="region of interest" description="Disordered" evidence="1">
    <location>
        <begin position="257"/>
        <end position="276"/>
    </location>
</feature>
<comment type="caution">
    <text evidence="3">The sequence shown here is derived from an EMBL/GenBank/DDBJ whole genome shotgun (WGS) entry which is preliminary data.</text>
</comment>
<evidence type="ECO:0000313" key="3">
    <source>
        <dbReference type="EMBL" id="CAG7731477.1"/>
    </source>
</evidence>
<keyword evidence="2" id="KW-0732">Signal</keyword>
<proteinExistence type="predicted"/>
<name>A0A8J2P9U1_9HEXA</name>
<dbReference type="EMBL" id="CAJVCH010213596">
    <property type="protein sequence ID" value="CAG7731477.1"/>
    <property type="molecule type" value="Genomic_DNA"/>
</dbReference>
<accession>A0A8J2P9U1</accession>
<keyword evidence="4" id="KW-1185">Reference proteome</keyword>